<dbReference type="Gene3D" id="1.10.10.10">
    <property type="entry name" value="Winged helix-like DNA-binding domain superfamily/Winged helix DNA-binding domain"/>
    <property type="match status" value="1"/>
</dbReference>
<evidence type="ECO:0000256" key="3">
    <source>
        <dbReference type="ARBA" id="ARBA00023125"/>
    </source>
</evidence>
<dbReference type="PANTHER" id="PTHR30537:SF5">
    <property type="entry name" value="HTH-TYPE TRANSCRIPTIONAL ACTIVATOR TTDR-RELATED"/>
    <property type="match status" value="1"/>
</dbReference>
<dbReference type="GO" id="GO:0006351">
    <property type="term" value="P:DNA-templated transcription"/>
    <property type="evidence" value="ECO:0007669"/>
    <property type="project" value="TreeGrafter"/>
</dbReference>
<dbReference type="AlphaFoldDB" id="A0A1Y5F7K5"/>
<dbReference type="Pfam" id="PF00126">
    <property type="entry name" value="HTH_1"/>
    <property type="match status" value="1"/>
</dbReference>
<dbReference type="CDD" id="cd08422">
    <property type="entry name" value="PBP2_CrgA_like"/>
    <property type="match status" value="1"/>
</dbReference>
<dbReference type="Gene3D" id="3.40.190.290">
    <property type="match status" value="1"/>
</dbReference>
<dbReference type="InterPro" id="IPR005119">
    <property type="entry name" value="LysR_subst-bd"/>
</dbReference>
<dbReference type="GO" id="GO:0003700">
    <property type="term" value="F:DNA-binding transcription factor activity"/>
    <property type="evidence" value="ECO:0007669"/>
    <property type="project" value="InterPro"/>
</dbReference>
<dbReference type="SUPFAM" id="SSF53850">
    <property type="entry name" value="Periplasmic binding protein-like II"/>
    <property type="match status" value="1"/>
</dbReference>
<dbReference type="InterPro" id="IPR036390">
    <property type="entry name" value="WH_DNA-bd_sf"/>
</dbReference>
<comment type="similarity">
    <text evidence="1">Belongs to the LysR transcriptional regulatory family.</text>
</comment>
<keyword evidence="3" id="KW-0238">DNA-binding</keyword>
<dbReference type="InterPro" id="IPR058163">
    <property type="entry name" value="LysR-type_TF_proteobact-type"/>
</dbReference>
<keyword evidence="2" id="KW-0805">Transcription regulation</keyword>
<protein>
    <submittedName>
        <fullName evidence="6">LysR family transcriptional regulator</fullName>
    </submittedName>
</protein>
<dbReference type="PANTHER" id="PTHR30537">
    <property type="entry name" value="HTH-TYPE TRANSCRIPTIONAL REGULATOR"/>
    <property type="match status" value="1"/>
</dbReference>
<dbReference type="Proteomes" id="UP000196531">
    <property type="component" value="Unassembled WGS sequence"/>
</dbReference>
<reference evidence="7" key="1">
    <citation type="journal article" date="2017" name="Proc. Natl. Acad. Sci. U.S.A.">
        <title>Simulation of Deepwater Horizon oil plume reveals substrate specialization within a complex community of hydrocarbon-degraders.</title>
        <authorList>
            <person name="Hu P."/>
            <person name="Dubinsky E.A."/>
            <person name="Probst A.J."/>
            <person name="Wang J."/>
            <person name="Sieber C.M.K."/>
            <person name="Tom L.M."/>
            <person name="Gardinali P."/>
            <person name="Banfield J.F."/>
            <person name="Atlas R.M."/>
            <person name="Andersen G.L."/>
        </authorList>
    </citation>
    <scope>NUCLEOTIDE SEQUENCE [LARGE SCALE GENOMIC DNA]</scope>
</reference>
<proteinExistence type="inferred from homology"/>
<dbReference type="FunFam" id="1.10.10.10:FF:000001">
    <property type="entry name" value="LysR family transcriptional regulator"/>
    <property type="match status" value="1"/>
</dbReference>
<organism evidence="6 7">
    <name type="scientific">Halobacteriovorax marinus</name>
    <dbReference type="NCBI Taxonomy" id="97084"/>
    <lineage>
        <taxon>Bacteria</taxon>
        <taxon>Pseudomonadati</taxon>
        <taxon>Bdellovibrionota</taxon>
        <taxon>Bacteriovoracia</taxon>
        <taxon>Bacteriovoracales</taxon>
        <taxon>Halobacteriovoraceae</taxon>
        <taxon>Halobacteriovorax</taxon>
    </lineage>
</organism>
<evidence type="ECO:0000313" key="7">
    <source>
        <dbReference type="Proteomes" id="UP000196531"/>
    </source>
</evidence>
<dbReference type="InterPro" id="IPR000847">
    <property type="entry name" value="LysR_HTH_N"/>
</dbReference>
<comment type="caution">
    <text evidence="6">The sequence shown here is derived from an EMBL/GenBank/DDBJ whole genome shotgun (WGS) entry which is preliminary data.</text>
</comment>
<evidence type="ECO:0000256" key="4">
    <source>
        <dbReference type="ARBA" id="ARBA00023163"/>
    </source>
</evidence>
<dbReference type="GO" id="GO:0043565">
    <property type="term" value="F:sequence-specific DNA binding"/>
    <property type="evidence" value="ECO:0007669"/>
    <property type="project" value="TreeGrafter"/>
</dbReference>
<gene>
    <name evidence="6" type="ORF">A9Q84_11160</name>
</gene>
<sequence length="302" mass="34050">MINLNDIPIFIEVVKTKSFSKAAISLGLTKSKVSKSISSIELELGIKLLHRTTRKISLTESGTIYFEQVIRGIGQLKNAEQAAGELQETAKGNLKILIPMSLGRLHLCSIISKFIKKYEDISIEMVLSDEKHDLLEKGFDLAIQAGEMKDSSFIGRKLCPLRSVICVSKTYLQKHPKPSNFKQLMNHNCLLYSHSTPMNEWIFTKGKAEERIIVNGTVKINNSEALKELVLQGVGVSRLPTFIAGEDLKKGKLLQLFKTYEMPSKNLYAIFPDREFLPLKVRVFLDFLVANVGGNKPYWDEF</sequence>
<dbReference type="SUPFAM" id="SSF46785">
    <property type="entry name" value="Winged helix' DNA-binding domain"/>
    <property type="match status" value="1"/>
</dbReference>
<dbReference type="InterPro" id="IPR036388">
    <property type="entry name" value="WH-like_DNA-bd_sf"/>
</dbReference>
<accession>A0A1Y5F7K5</accession>
<dbReference type="PROSITE" id="PS50931">
    <property type="entry name" value="HTH_LYSR"/>
    <property type="match status" value="1"/>
</dbReference>
<evidence type="ECO:0000256" key="1">
    <source>
        <dbReference type="ARBA" id="ARBA00009437"/>
    </source>
</evidence>
<evidence type="ECO:0000313" key="6">
    <source>
        <dbReference type="EMBL" id="OUR96888.1"/>
    </source>
</evidence>
<feature type="domain" description="HTH lysR-type" evidence="5">
    <location>
        <begin position="2"/>
        <end position="59"/>
    </location>
</feature>
<dbReference type="Pfam" id="PF03466">
    <property type="entry name" value="LysR_substrate"/>
    <property type="match status" value="1"/>
</dbReference>
<evidence type="ECO:0000256" key="2">
    <source>
        <dbReference type="ARBA" id="ARBA00023015"/>
    </source>
</evidence>
<keyword evidence="4" id="KW-0804">Transcription</keyword>
<evidence type="ECO:0000259" key="5">
    <source>
        <dbReference type="PROSITE" id="PS50931"/>
    </source>
</evidence>
<name>A0A1Y5F7K5_9BACT</name>
<dbReference type="EMBL" id="MAAO01000006">
    <property type="protein sequence ID" value="OUR96888.1"/>
    <property type="molecule type" value="Genomic_DNA"/>
</dbReference>